<dbReference type="GeneID" id="116951460"/>
<evidence type="ECO:0000256" key="12">
    <source>
        <dbReference type="SAM" id="MobiDB-lite"/>
    </source>
</evidence>
<evidence type="ECO:0000313" key="13">
    <source>
        <dbReference type="Proteomes" id="UP001318040"/>
    </source>
</evidence>
<dbReference type="CTD" id="51096"/>
<organism evidence="13 14">
    <name type="scientific">Petromyzon marinus</name>
    <name type="common">Sea lamprey</name>
    <dbReference type="NCBI Taxonomy" id="7757"/>
    <lineage>
        <taxon>Eukaryota</taxon>
        <taxon>Metazoa</taxon>
        <taxon>Chordata</taxon>
        <taxon>Craniata</taxon>
        <taxon>Vertebrata</taxon>
        <taxon>Cyclostomata</taxon>
        <taxon>Hyperoartia</taxon>
        <taxon>Petromyzontiformes</taxon>
        <taxon>Petromyzontidae</taxon>
        <taxon>Petromyzon</taxon>
    </lineage>
</organism>
<dbReference type="KEGG" id="pmrn:116951460"/>
<keyword evidence="6" id="KW-0539">Nucleus</keyword>
<evidence type="ECO:0000256" key="5">
    <source>
        <dbReference type="ARBA" id="ARBA00022737"/>
    </source>
</evidence>
<name>A0AAJ7TXE4_PETMA</name>
<dbReference type="InterPro" id="IPR036322">
    <property type="entry name" value="WD40_repeat_dom_sf"/>
</dbReference>
<keyword evidence="4 11" id="KW-0853">WD repeat</keyword>
<dbReference type="SMART" id="SM00320">
    <property type="entry name" value="WD40"/>
    <property type="match status" value="4"/>
</dbReference>
<dbReference type="Pfam" id="PF00400">
    <property type="entry name" value="WD40"/>
    <property type="match status" value="2"/>
</dbReference>
<evidence type="ECO:0000256" key="3">
    <source>
        <dbReference type="ARBA" id="ARBA00022553"/>
    </source>
</evidence>
<dbReference type="PANTHER" id="PTHR18359:SF0">
    <property type="entry name" value="U3 SMALL NUCLEOLAR RNA-ASSOCIATED PROTEIN 18 HOMOLOG"/>
    <property type="match status" value="1"/>
</dbReference>
<comment type="subcellular location">
    <subcellularLocation>
        <location evidence="1">Nucleus</location>
        <location evidence="1">Nucleolus</location>
    </subcellularLocation>
</comment>
<dbReference type="GO" id="GO:0032040">
    <property type="term" value="C:small-subunit processome"/>
    <property type="evidence" value="ECO:0007669"/>
    <property type="project" value="TreeGrafter"/>
</dbReference>
<accession>A0AAJ7TXE4</accession>
<feature type="compositionally biased region" description="Basic and acidic residues" evidence="12">
    <location>
        <begin position="87"/>
        <end position="97"/>
    </location>
</feature>
<evidence type="ECO:0000256" key="10">
    <source>
        <dbReference type="ARBA" id="ARBA00075773"/>
    </source>
</evidence>
<dbReference type="InterPro" id="IPR045161">
    <property type="entry name" value="Utp18"/>
</dbReference>
<evidence type="ECO:0000256" key="4">
    <source>
        <dbReference type="ARBA" id="ARBA00022574"/>
    </source>
</evidence>
<dbReference type="InterPro" id="IPR015943">
    <property type="entry name" value="WD40/YVTN_repeat-like_dom_sf"/>
</dbReference>
<evidence type="ECO:0000256" key="2">
    <source>
        <dbReference type="ARBA" id="ARBA00022552"/>
    </source>
</evidence>
<dbReference type="RefSeq" id="XP_032825972.1">
    <property type="nucleotide sequence ID" value="XM_032970081.1"/>
</dbReference>
<dbReference type="Gene3D" id="2.130.10.10">
    <property type="entry name" value="YVTN repeat-like/Quinoprotein amine dehydrogenase"/>
    <property type="match status" value="1"/>
</dbReference>
<dbReference type="PANTHER" id="PTHR18359">
    <property type="entry name" value="WD-REPEAT PROTEIN-RELATED"/>
    <property type="match status" value="1"/>
</dbReference>
<evidence type="ECO:0000256" key="9">
    <source>
        <dbReference type="ARBA" id="ARBA00074442"/>
    </source>
</evidence>
<keyword evidence="5" id="KW-0677">Repeat</keyword>
<keyword evidence="3" id="KW-0597">Phosphoprotein</keyword>
<dbReference type="FunFam" id="2.130.10.10:FF:000121">
    <property type="entry name" value="U3 small nucleolar RNA-associated protein 18 homolog"/>
    <property type="match status" value="1"/>
</dbReference>
<proteinExistence type="inferred from homology"/>
<dbReference type="InterPro" id="IPR001680">
    <property type="entry name" value="WD40_rpt"/>
</dbReference>
<keyword evidence="2" id="KW-0698">rRNA processing</keyword>
<evidence type="ECO:0000313" key="14">
    <source>
        <dbReference type="RefSeq" id="XP_032825971.1"/>
    </source>
</evidence>
<evidence type="ECO:0000313" key="15">
    <source>
        <dbReference type="RefSeq" id="XP_032825972.1"/>
    </source>
</evidence>
<feature type="region of interest" description="Disordered" evidence="12">
    <location>
        <begin position="161"/>
        <end position="183"/>
    </location>
</feature>
<reference evidence="14 15" key="1">
    <citation type="submission" date="2025-04" db="UniProtKB">
        <authorList>
            <consortium name="RefSeq"/>
        </authorList>
    </citation>
    <scope>IDENTIFICATION</scope>
    <source>
        <tissue evidence="14 15">Sperm</tissue>
    </source>
</reference>
<evidence type="ECO:0000256" key="7">
    <source>
        <dbReference type="ARBA" id="ARBA00025767"/>
    </source>
</evidence>
<protein>
    <recommendedName>
        <fullName evidence="9">U3 small nucleolar RNA-associated protein 18 homolog</fullName>
    </recommendedName>
    <alternativeName>
        <fullName evidence="10">WD repeat-containing protein 50</fullName>
    </alternativeName>
</protein>
<feature type="region of interest" description="Disordered" evidence="12">
    <location>
        <begin position="72"/>
        <end position="104"/>
    </location>
</feature>
<dbReference type="AlphaFoldDB" id="A0AAJ7TXE4"/>
<evidence type="ECO:0000256" key="6">
    <source>
        <dbReference type="ARBA" id="ARBA00023242"/>
    </source>
</evidence>
<feature type="repeat" description="WD" evidence="11">
    <location>
        <begin position="355"/>
        <end position="384"/>
    </location>
</feature>
<gene>
    <name evidence="14 15" type="primary">UTP18</name>
</gene>
<evidence type="ECO:0000256" key="1">
    <source>
        <dbReference type="ARBA" id="ARBA00004604"/>
    </source>
</evidence>
<evidence type="ECO:0000256" key="8">
    <source>
        <dbReference type="ARBA" id="ARBA00058527"/>
    </source>
</evidence>
<sequence>MPKVKSKDLGLETVKLDPAGSVRLLEEKVRQRHRNRLVLGQRKEEERRLEHLVLGGEDDFIHKLVSTQPLKLSSAASDSSDDEEVADEKHQVEKQPVWEDEDDADNANELVDMKHQYRREFVRHVDEKTLPRAKLQQRLKAEFEKAMGGVPEWADLSRIKKERQAKHNSDDEQEEDDGEDDLLTRTGNYLASSESLPKGILRMKNCIAANQQRTSDARLTSVQFHPSAAVILTAGLDRSLSLFQVDGHTNPKIQSVFLDRFPVYRARFSADGEKVIATGIRSKPFYVYDMIAGKITPILAIRGLEEKCIKRFELSPDGRFMMVLGTSGVQHLISLKANELVGSMKVNGQANAATFSADGKRVYTTTDEGQVYVWDVDSRRCVNRFTDDGCVNGSSIAASPDGRYLACGSVSGVVNLYTCDECHSKPNPAPIKALMNLVTPTTSLAFNSTSEILAMASNEANEAARLVHVPSQSVFSNFPVFRRKTIYLAQMMAFSPHSGFLSIANNKGMALLYRLKHYSDF</sequence>
<dbReference type="GO" id="GO:0006364">
    <property type="term" value="P:rRNA processing"/>
    <property type="evidence" value="ECO:0007669"/>
    <property type="project" value="UniProtKB-KW"/>
</dbReference>
<dbReference type="PROSITE" id="PS50082">
    <property type="entry name" value="WD_REPEATS_2"/>
    <property type="match status" value="1"/>
</dbReference>
<evidence type="ECO:0000256" key="11">
    <source>
        <dbReference type="PROSITE-ProRule" id="PRU00221"/>
    </source>
</evidence>
<dbReference type="RefSeq" id="XP_032825971.1">
    <property type="nucleotide sequence ID" value="XM_032970080.1"/>
</dbReference>
<keyword evidence="13" id="KW-1185">Reference proteome</keyword>
<dbReference type="GO" id="GO:0034388">
    <property type="term" value="C:Pwp2p-containing subcomplex of 90S preribosome"/>
    <property type="evidence" value="ECO:0007669"/>
    <property type="project" value="TreeGrafter"/>
</dbReference>
<comment type="similarity">
    <text evidence="7">Belongs to the WD repeat UTP18 family.</text>
</comment>
<feature type="compositionally biased region" description="Acidic residues" evidence="12">
    <location>
        <begin position="171"/>
        <end position="181"/>
    </location>
</feature>
<dbReference type="SUPFAM" id="SSF50978">
    <property type="entry name" value="WD40 repeat-like"/>
    <property type="match status" value="1"/>
</dbReference>
<comment type="function">
    <text evidence="8">Part of the small subunit (SSU) processome, first precursor of the small eukaryotic ribosomal subunit. During the assembly of the SSU processome in the nucleolus, many ribosome biogenesis factors, an RNA chaperone and ribosomal proteins associate with the nascent pre-rRNA and work in concert to generate RNA folding, modifications, rearrangements and cleavage as well as targeted degradation of pre-ribosomal RNA by the RNA exosome. Involved in nucleolar processing of pre-18S ribosomal RNA.</text>
</comment>
<dbReference type="Proteomes" id="UP001318040">
    <property type="component" value="Chromosome 43"/>
</dbReference>